<dbReference type="GO" id="GO:0008017">
    <property type="term" value="F:microtubule binding"/>
    <property type="evidence" value="ECO:0007669"/>
    <property type="project" value="InterPro"/>
</dbReference>
<keyword evidence="2" id="KW-0963">Cytoplasm</keyword>
<accession>A0A367IWQ3</accession>
<keyword evidence="3" id="KW-0547">Nucleotide-binding</keyword>
<dbReference type="Proteomes" id="UP000253551">
    <property type="component" value="Unassembled WGS sequence"/>
</dbReference>
<dbReference type="PANTHER" id="PTHR47969:SF15">
    <property type="entry name" value="CHROMOSOME-ASSOCIATED KINESIN KIF4A-RELATED"/>
    <property type="match status" value="1"/>
</dbReference>
<reference evidence="9 10" key="1">
    <citation type="journal article" date="2018" name="G3 (Bethesda)">
        <title>Phylogenetic and Phylogenomic Definition of Rhizopus Species.</title>
        <authorList>
            <person name="Gryganskyi A.P."/>
            <person name="Golan J."/>
            <person name="Dolatabadi S."/>
            <person name="Mondo S."/>
            <person name="Robb S."/>
            <person name="Idnurm A."/>
            <person name="Muszewska A."/>
            <person name="Steczkiewicz K."/>
            <person name="Masonjones S."/>
            <person name="Liao H.L."/>
            <person name="Gajdeczka M.T."/>
            <person name="Anike F."/>
            <person name="Vuek A."/>
            <person name="Anishchenko I.M."/>
            <person name="Voigt K."/>
            <person name="de Hoog G.S."/>
            <person name="Smith M.E."/>
            <person name="Heitman J."/>
            <person name="Vilgalys R."/>
            <person name="Stajich J.E."/>
        </authorList>
    </citation>
    <scope>NUCLEOTIDE SEQUENCE [LARGE SCALE GENOMIC DNA]</scope>
    <source>
        <strain evidence="9 10">LSU 92-RS-03</strain>
    </source>
</reference>
<dbReference type="GO" id="GO:0007052">
    <property type="term" value="P:mitotic spindle organization"/>
    <property type="evidence" value="ECO:0007669"/>
    <property type="project" value="TreeGrafter"/>
</dbReference>
<dbReference type="InterPro" id="IPR036961">
    <property type="entry name" value="Kinesin_motor_dom_sf"/>
</dbReference>
<dbReference type="GO" id="GO:0005737">
    <property type="term" value="C:cytoplasm"/>
    <property type="evidence" value="ECO:0007669"/>
    <property type="project" value="UniProtKB-SubCell"/>
</dbReference>
<proteinExistence type="inferred from homology"/>
<comment type="caution">
    <text evidence="6">Lacks conserved residue(s) required for the propagation of feature annotation.</text>
</comment>
<evidence type="ECO:0000256" key="3">
    <source>
        <dbReference type="ARBA" id="ARBA00022741"/>
    </source>
</evidence>
<dbReference type="GO" id="GO:0051231">
    <property type="term" value="P:spindle elongation"/>
    <property type="evidence" value="ECO:0007669"/>
    <property type="project" value="TreeGrafter"/>
</dbReference>
<comment type="subcellular location">
    <subcellularLocation>
        <location evidence="1">Cytoplasm</location>
    </subcellularLocation>
</comment>
<dbReference type="GO" id="GO:0005875">
    <property type="term" value="C:microtubule associated complex"/>
    <property type="evidence" value="ECO:0007669"/>
    <property type="project" value="TreeGrafter"/>
</dbReference>
<comment type="similarity">
    <text evidence="6">Belongs to the TRAFAC class myosin-kinesin ATPase superfamily. Kinesin family.</text>
</comment>
<keyword evidence="5 7" id="KW-0175">Coiled coil</keyword>
<name>A0A367IWQ3_RHIST</name>
<evidence type="ECO:0000256" key="5">
    <source>
        <dbReference type="ARBA" id="ARBA00023054"/>
    </source>
</evidence>
<evidence type="ECO:0000256" key="7">
    <source>
        <dbReference type="SAM" id="Coils"/>
    </source>
</evidence>
<gene>
    <name evidence="9" type="ORF">CU098_002495</name>
</gene>
<dbReference type="InterPro" id="IPR001752">
    <property type="entry name" value="Kinesin_motor_dom"/>
</dbReference>
<evidence type="ECO:0000313" key="9">
    <source>
        <dbReference type="EMBL" id="RCH82107.1"/>
    </source>
</evidence>
<evidence type="ECO:0000256" key="6">
    <source>
        <dbReference type="PROSITE-ProRule" id="PRU00283"/>
    </source>
</evidence>
<keyword evidence="4" id="KW-0067">ATP-binding</keyword>
<dbReference type="InterPro" id="IPR027417">
    <property type="entry name" value="P-loop_NTPase"/>
</dbReference>
<evidence type="ECO:0000256" key="1">
    <source>
        <dbReference type="ARBA" id="ARBA00004496"/>
    </source>
</evidence>
<keyword evidence="10" id="KW-1185">Reference proteome</keyword>
<comment type="caution">
    <text evidence="9">The sequence shown here is derived from an EMBL/GenBank/DDBJ whole genome shotgun (WGS) entry which is preliminary data.</text>
</comment>
<protein>
    <recommendedName>
        <fullName evidence="8">Kinesin motor domain-containing protein</fullName>
    </recommendedName>
</protein>
<evidence type="ECO:0000256" key="4">
    <source>
        <dbReference type="ARBA" id="ARBA00022840"/>
    </source>
</evidence>
<evidence type="ECO:0000259" key="8">
    <source>
        <dbReference type="PROSITE" id="PS50067"/>
    </source>
</evidence>
<feature type="coiled-coil region" evidence="7">
    <location>
        <begin position="208"/>
        <end position="286"/>
    </location>
</feature>
<feature type="domain" description="Kinesin motor" evidence="8">
    <location>
        <begin position="1"/>
        <end position="89"/>
    </location>
</feature>
<dbReference type="GO" id="GO:0007018">
    <property type="term" value="P:microtubule-based movement"/>
    <property type="evidence" value="ECO:0007669"/>
    <property type="project" value="InterPro"/>
</dbReference>
<dbReference type="Gene3D" id="3.40.850.10">
    <property type="entry name" value="Kinesin motor domain"/>
    <property type="match status" value="1"/>
</dbReference>
<dbReference type="GO" id="GO:0003777">
    <property type="term" value="F:microtubule motor activity"/>
    <property type="evidence" value="ECO:0007669"/>
    <property type="project" value="InterPro"/>
</dbReference>
<dbReference type="AlphaFoldDB" id="A0A367IWQ3"/>
<dbReference type="EMBL" id="PJQM01005233">
    <property type="protein sequence ID" value="RCH82107.1"/>
    <property type="molecule type" value="Genomic_DNA"/>
</dbReference>
<dbReference type="PROSITE" id="PS50067">
    <property type="entry name" value="KINESIN_MOTOR_2"/>
    <property type="match status" value="1"/>
</dbReference>
<sequence length="482" mass="56334">LKRTTTEGEDRRKEGIHINTGLLALGNVISSLASDKHHIPYRDSKLTRLLQDSLGGNAITLMIACVSPVVQHLQESLNTLQYAARSRSIKNRLEEKPKEEENDDFMDYFAVIEPIINEYEGVILDLNNQLTAKQQILQDTEDKLWMTQKLQEEKDHEIKRKDLDLIQELQAMLVKFKQSDEEKQQKIWYLESRLDAGEIEKAQWKACLKDLEDGFEAKEDANDELVRELASTRSSQTLTSKELERVQATLALVEKELALRENEQEILKIKTEQERLKRENEQERLKTRNEQEPKLREELSEVKIRLNESNMSFYSCQDHLSDSLLLKAKSESPMARSDSVIVKPKGFLEHSQDYMNHCKQVAEREPGRYQILDSLMMDLSRLEAGKLLIKQDKECQTENGPEQQIYQMIIKTIQANYETMSDEVWMDYVRRLIRDMNSSQDYTTDQSLIIHAHLLEEYKAKLTKAEMINDRLMKKKKKFFCC</sequence>
<dbReference type="OrthoDB" id="3176171at2759"/>
<dbReference type="GO" id="GO:0005524">
    <property type="term" value="F:ATP binding"/>
    <property type="evidence" value="ECO:0007669"/>
    <property type="project" value="UniProtKB-KW"/>
</dbReference>
<dbReference type="Pfam" id="PF00225">
    <property type="entry name" value="Kinesin"/>
    <property type="match status" value="1"/>
</dbReference>
<evidence type="ECO:0000313" key="10">
    <source>
        <dbReference type="Proteomes" id="UP000253551"/>
    </source>
</evidence>
<organism evidence="9 10">
    <name type="scientific">Rhizopus stolonifer</name>
    <name type="common">Rhizopus nigricans</name>
    <dbReference type="NCBI Taxonomy" id="4846"/>
    <lineage>
        <taxon>Eukaryota</taxon>
        <taxon>Fungi</taxon>
        <taxon>Fungi incertae sedis</taxon>
        <taxon>Mucoromycota</taxon>
        <taxon>Mucoromycotina</taxon>
        <taxon>Mucoromycetes</taxon>
        <taxon>Mucorales</taxon>
        <taxon>Mucorineae</taxon>
        <taxon>Rhizopodaceae</taxon>
        <taxon>Rhizopus</taxon>
    </lineage>
</organism>
<dbReference type="PANTHER" id="PTHR47969">
    <property type="entry name" value="CHROMOSOME-ASSOCIATED KINESIN KIF4A-RELATED"/>
    <property type="match status" value="1"/>
</dbReference>
<dbReference type="SMART" id="SM00129">
    <property type="entry name" value="KISc"/>
    <property type="match status" value="1"/>
</dbReference>
<feature type="non-terminal residue" evidence="9">
    <location>
        <position position="1"/>
    </location>
</feature>
<dbReference type="STRING" id="4846.A0A367IWQ3"/>
<dbReference type="SUPFAM" id="SSF52540">
    <property type="entry name" value="P-loop containing nucleoside triphosphate hydrolases"/>
    <property type="match status" value="1"/>
</dbReference>
<evidence type="ECO:0000256" key="2">
    <source>
        <dbReference type="ARBA" id="ARBA00022490"/>
    </source>
</evidence>
<dbReference type="InterPro" id="IPR027640">
    <property type="entry name" value="Kinesin-like_fam"/>
</dbReference>